<reference evidence="3 4" key="1">
    <citation type="submission" date="2015-09" db="EMBL/GenBank/DDBJ databases">
        <authorList>
            <consortium name="Pathogen Informatics"/>
        </authorList>
    </citation>
    <scope>NUCLEOTIDE SEQUENCE [LARGE SCALE GENOMIC DNA]</scope>
    <source>
        <strain evidence="3 4">2789STDY5608866</strain>
    </source>
</reference>
<feature type="region of interest" description="Disordered" evidence="2">
    <location>
        <begin position="369"/>
        <end position="596"/>
    </location>
</feature>
<feature type="repeat" description="TPR" evidence="1">
    <location>
        <begin position="74"/>
        <end position="107"/>
    </location>
</feature>
<evidence type="ECO:0000313" key="4">
    <source>
        <dbReference type="Proteomes" id="UP000095439"/>
    </source>
</evidence>
<sequence length="1073" mass="123436">MDKYEYRVKTEQMLDHLEKKEYQKAMDIAESIDWRRVKNASMLNTVSEIYEYNGEFKKGRDILFLAFDRAPGSRKIVYRLGTLALKIKDIREATDCYEEFVKLAPKDPNQYILKYKILRTQGAALSDQIAALEEFKKAEYIEKWAYELAKLYDEAGMTAECLEECDDLILWFSEGKYVYLAMELKMKYKPLTPLQQEKYDSRPGAVKKQPEPVKQTESTLEEVDDENEYDEGSEEEVQESTVQRIDDAQVQEIPPEPVPMQEEFEIPEEAAQADVVPEEVVPEATAAVEETPMYREEEPEASVETPEEHTSAIKQVVTGATLEEALAQGVAVASGINIEEEAMKEREDEILANGQMMIDDILQKWEAKQKDHEEVIAKQKAKDEERLQKEREQARIRQEEERKEVERKAAEAEARRKAEEEARRKAEEEAARKAAEEEAARKAAEEEARRKAEEEARRAAEEEAARKAAEEEARRKAEEEAARKAAEEEARRKAEEEAARKVAEEEARRKAEEEARRKAEEEAARKAAEEEARRKAEEEAARKAEKEAADEKESERNTQRIPDDIVRLMEEMESENEDSEDEIYEEELEDGPGMDEDFIEGIEDELAGLDMNGSSFEEGDFDEADFEEEDLEGEDFDEGDFEEEDLEGEDFDEGDFEEEDFDEEDFDEADFEEEDLDEEELEEADFDEDDFEDIDDEETDFDEGDFEEDMDEADFDEEEIDDDEELDFSEDLEGEDFDEADFEEEDLDEGDFDEGDFEEEDFDEEEIEDEDDTEELEIEEPSEEEIQARIKKSKGGVPFDTGFVVTGRYDLSATSEIGLKAGLTEEQKKLFSYFVPVRGMSEQIVEVLDNDRRAQREGTSKTGNLLVIGRKGSGKTVLAVDIVKAIQKQRNLKQGKVAIVTGESLNKKELTNIIQKLRGGAIIIEHAGKLNSRTVKELNYLMEKKTGELLFVLEDQRKPLERLMTANPEFKKKFSSKLELPVFINDELVTFGQTYAKENGYKLDEMGILALYSRIDVMQREDHAVSVAEVKEIMDEAIAHSQKANVKHLARRVFGKGTDDSDRIILKEEDFKI</sequence>
<dbReference type="InterPro" id="IPR027417">
    <property type="entry name" value="P-loop_NTPase"/>
</dbReference>
<dbReference type="InterPro" id="IPR011990">
    <property type="entry name" value="TPR-like_helical_dom_sf"/>
</dbReference>
<name>A0A173ZNT4_9FIRM</name>
<organism evidence="3 4">
    <name type="scientific">Dorea longicatena</name>
    <dbReference type="NCBI Taxonomy" id="88431"/>
    <lineage>
        <taxon>Bacteria</taxon>
        <taxon>Bacillati</taxon>
        <taxon>Bacillota</taxon>
        <taxon>Clostridia</taxon>
        <taxon>Lachnospirales</taxon>
        <taxon>Lachnospiraceae</taxon>
        <taxon>Dorea</taxon>
    </lineage>
</organism>
<dbReference type="Gene3D" id="3.40.50.300">
    <property type="entry name" value="P-loop containing nucleotide triphosphate hydrolases"/>
    <property type="match status" value="1"/>
</dbReference>
<dbReference type="Gene3D" id="2.160.20.80">
    <property type="entry name" value="E3 ubiquitin-protein ligase SopA"/>
    <property type="match status" value="1"/>
</dbReference>
<keyword evidence="1" id="KW-0802">TPR repeat</keyword>
<proteinExistence type="predicted"/>
<protein>
    <submittedName>
        <fullName evidence="3">CbbX protein</fullName>
    </submittedName>
</protein>
<dbReference type="SUPFAM" id="SSF52540">
    <property type="entry name" value="P-loop containing nucleoside triphosphate hydrolases"/>
    <property type="match status" value="1"/>
</dbReference>
<dbReference type="SUPFAM" id="SSF141571">
    <property type="entry name" value="Pentapeptide repeat-like"/>
    <property type="match status" value="1"/>
</dbReference>
<feature type="region of interest" description="Disordered" evidence="2">
    <location>
        <begin position="200"/>
        <end position="244"/>
    </location>
</feature>
<feature type="region of interest" description="Disordered" evidence="2">
    <location>
        <begin position="624"/>
        <end position="784"/>
    </location>
</feature>
<dbReference type="EMBL" id="CYYY01000005">
    <property type="protein sequence ID" value="CUN77697.1"/>
    <property type="molecule type" value="Genomic_DNA"/>
</dbReference>
<evidence type="ECO:0000313" key="3">
    <source>
        <dbReference type="EMBL" id="CUN77697.1"/>
    </source>
</evidence>
<dbReference type="SUPFAM" id="SSF48452">
    <property type="entry name" value="TPR-like"/>
    <property type="match status" value="1"/>
</dbReference>
<dbReference type="InterPro" id="IPR019734">
    <property type="entry name" value="TPR_rpt"/>
</dbReference>
<dbReference type="PROSITE" id="PS50005">
    <property type="entry name" value="TPR"/>
    <property type="match status" value="1"/>
</dbReference>
<dbReference type="AlphaFoldDB" id="A0A173ZNT4"/>
<evidence type="ECO:0000256" key="1">
    <source>
        <dbReference type="PROSITE-ProRule" id="PRU00339"/>
    </source>
</evidence>
<dbReference type="InterPro" id="IPR052293">
    <property type="entry name" value="SRRP"/>
</dbReference>
<dbReference type="PANTHER" id="PTHR12239:SF41">
    <property type="entry name" value="MEMBRANE ASSOCIATED PROTEIN, PUTATIVE-RELATED"/>
    <property type="match status" value="1"/>
</dbReference>
<feature type="compositionally biased region" description="Acidic residues" evidence="2">
    <location>
        <begin position="571"/>
        <end position="596"/>
    </location>
</feature>
<gene>
    <name evidence="3" type="primary">cbbX</name>
    <name evidence="3" type="ORF">ERS852423_01421</name>
</gene>
<dbReference type="Gene3D" id="1.25.40.10">
    <property type="entry name" value="Tetratricopeptide repeat domain"/>
    <property type="match status" value="1"/>
</dbReference>
<feature type="compositionally biased region" description="Acidic residues" evidence="2">
    <location>
        <begin position="219"/>
        <end position="238"/>
    </location>
</feature>
<evidence type="ECO:0000256" key="2">
    <source>
        <dbReference type="SAM" id="MobiDB-lite"/>
    </source>
</evidence>
<accession>A0A173ZNT4</accession>
<dbReference type="Proteomes" id="UP000095439">
    <property type="component" value="Unassembled WGS sequence"/>
</dbReference>
<dbReference type="PANTHER" id="PTHR12239">
    <property type="entry name" value="PROTEIN CBG20215-RELATED"/>
    <property type="match status" value="1"/>
</dbReference>
<feature type="compositionally biased region" description="Basic and acidic residues" evidence="2">
    <location>
        <begin position="369"/>
        <end position="570"/>
    </location>
</feature>